<dbReference type="SUPFAM" id="SSF50494">
    <property type="entry name" value="Trypsin-like serine proteases"/>
    <property type="match status" value="1"/>
</dbReference>
<dbReference type="Pfam" id="PF13365">
    <property type="entry name" value="Trypsin_2"/>
    <property type="match status" value="1"/>
</dbReference>
<feature type="region of interest" description="Disordered" evidence="1">
    <location>
        <begin position="298"/>
        <end position="319"/>
    </location>
</feature>
<comment type="caution">
    <text evidence="2">The sequence shown here is derived from an EMBL/GenBank/DDBJ whole genome shotgun (WGS) entry which is preliminary data.</text>
</comment>
<protein>
    <recommendedName>
        <fullName evidence="4">Serine protease</fullName>
    </recommendedName>
</protein>
<evidence type="ECO:0000313" key="2">
    <source>
        <dbReference type="EMBL" id="GAA3091719.1"/>
    </source>
</evidence>
<accession>A0ABP6M9H2</accession>
<dbReference type="InterPro" id="IPR009003">
    <property type="entry name" value="Peptidase_S1_PA"/>
</dbReference>
<name>A0ABP6M9H2_9ACTN</name>
<organism evidence="2 3">
    <name type="scientific">Streptomyces rectiviolaceus</name>
    <dbReference type="NCBI Taxonomy" id="332591"/>
    <lineage>
        <taxon>Bacteria</taxon>
        <taxon>Bacillati</taxon>
        <taxon>Actinomycetota</taxon>
        <taxon>Actinomycetes</taxon>
        <taxon>Kitasatosporales</taxon>
        <taxon>Streptomycetaceae</taxon>
        <taxon>Streptomyces</taxon>
    </lineage>
</organism>
<dbReference type="EMBL" id="BAAAUG010000022">
    <property type="protein sequence ID" value="GAA3091719.1"/>
    <property type="molecule type" value="Genomic_DNA"/>
</dbReference>
<keyword evidence="3" id="KW-1185">Reference proteome</keyword>
<feature type="compositionally biased region" description="Acidic residues" evidence="1">
    <location>
        <begin position="310"/>
        <end position="319"/>
    </location>
</feature>
<evidence type="ECO:0000256" key="1">
    <source>
        <dbReference type="SAM" id="MobiDB-lite"/>
    </source>
</evidence>
<dbReference type="Gene3D" id="2.60.200.20">
    <property type="match status" value="1"/>
</dbReference>
<evidence type="ECO:0000313" key="3">
    <source>
        <dbReference type="Proteomes" id="UP001501637"/>
    </source>
</evidence>
<dbReference type="Proteomes" id="UP001501637">
    <property type="component" value="Unassembled WGS sequence"/>
</dbReference>
<gene>
    <name evidence="2" type="ORF">GCM10010449_14330</name>
</gene>
<dbReference type="InterPro" id="IPR008984">
    <property type="entry name" value="SMAD_FHA_dom_sf"/>
</dbReference>
<proteinExistence type="predicted"/>
<dbReference type="Gene3D" id="2.40.10.120">
    <property type="match status" value="1"/>
</dbReference>
<evidence type="ECO:0008006" key="4">
    <source>
        <dbReference type="Google" id="ProtNLM"/>
    </source>
</evidence>
<sequence length="319" mass="34069">MDAIGRLVRDGVPVGTAFVVTADGLAATAAHVIGAHADADWTFVPLTMPGRPLPVETLPLVDEAADVALLQIGGAVDWQPMTLAPHGNATPGASVHLRGFAESRDYDAGVGSYVGETSQDGRAWVKISCRHAQHGMSGAPVLLTGTGCVIGVVSLRLNAARWNRDSVLLAPVEQLVALAPDRLRLVPPVHRFVDGTLRLSWIRGDAKEPVLETDDFHVSLGRNAANRVYLPDPRDSRFHGHLSLVGTALVYRHLGPHPAYLDGATRQLRIGKGESCTVGDKDRLRVASGTMLVEFSAPDLYDPNARPTESEDEELTRGG</sequence>
<dbReference type="SUPFAM" id="SSF49879">
    <property type="entry name" value="SMAD/FHA domain"/>
    <property type="match status" value="1"/>
</dbReference>
<reference evidence="3" key="1">
    <citation type="journal article" date="2019" name="Int. J. Syst. Evol. Microbiol.">
        <title>The Global Catalogue of Microorganisms (GCM) 10K type strain sequencing project: providing services to taxonomists for standard genome sequencing and annotation.</title>
        <authorList>
            <consortium name="The Broad Institute Genomics Platform"/>
            <consortium name="The Broad Institute Genome Sequencing Center for Infectious Disease"/>
            <person name="Wu L."/>
            <person name="Ma J."/>
        </authorList>
    </citation>
    <scope>NUCLEOTIDE SEQUENCE [LARGE SCALE GENOMIC DNA]</scope>
    <source>
        <strain evidence="3">JCM 9092</strain>
    </source>
</reference>